<dbReference type="EMBL" id="CP054056">
    <property type="protein sequence ID" value="QKJ24696.1"/>
    <property type="molecule type" value="Genomic_DNA"/>
</dbReference>
<dbReference type="RefSeq" id="WP_173492995.1">
    <property type="nucleotide sequence ID" value="NZ_CP054056.1"/>
</dbReference>
<dbReference type="Pfam" id="PF08681">
    <property type="entry name" value="TacA1"/>
    <property type="match status" value="1"/>
</dbReference>
<dbReference type="GO" id="GO:0006355">
    <property type="term" value="P:regulation of DNA-templated transcription"/>
    <property type="evidence" value="ECO:0007669"/>
    <property type="project" value="InterPro"/>
</dbReference>
<dbReference type="GO" id="GO:0003677">
    <property type="term" value="F:DNA binding"/>
    <property type="evidence" value="ECO:0007669"/>
    <property type="project" value="UniProtKB-KW"/>
</dbReference>
<dbReference type="Proteomes" id="UP000501003">
    <property type="component" value="Chromosome"/>
</dbReference>
<dbReference type="SUPFAM" id="SSF47598">
    <property type="entry name" value="Ribbon-helix-helix"/>
    <property type="match status" value="1"/>
</dbReference>
<gene>
    <name evidence="7" type="ORF">HRU87_00330</name>
</gene>
<reference evidence="7 8" key="1">
    <citation type="submission" date="2020-05" db="EMBL/GenBank/DDBJ databases">
        <title>Aquirufa sp. strain 15G-AUS-rot a new Aquirufa species.</title>
        <authorList>
            <person name="Pitt A."/>
            <person name="Hahn M.W."/>
        </authorList>
    </citation>
    <scope>NUCLEOTIDE SEQUENCE [LARGE SCALE GENOMIC DNA]</scope>
    <source>
        <strain evidence="7 8">15G-AUS-rot</strain>
    </source>
</reference>
<evidence type="ECO:0000256" key="4">
    <source>
        <dbReference type="ARBA" id="ARBA00023125"/>
    </source>
</evidence>
<keyword evidence="1" id="KW-0678">Repressor</keyword>
<evidence type="ECO:0000256" key="1">
    <source>
        <dbReference type="ARBA" id="ARBA00022491"/>
    </source>
</evidence>
<name>A0A7D4U739_9MICO</name>
<evidence type="ECO:0000256" key="6">
    <source>
        <dbReference type="ARBA" id="ARBA00049988"/>
    </source>
</evidence>
<dbReference type="KEGG" id="aqg:HRU87_00330"/>
<evidence type="ECO:0000313" key="8">
    <source>
        <dbReference type="Proteomes" id="UP000501003"/>
    </source>
</evidence>
<keyword evidence="3" id="KW-0805">Transcription regulation</keyword>
<proteinExistence type="inferred from homology"/>
<keyword evidence="5" id="KW-0804">Transcription</keyword>
<keyword evidence="4" id="KW-0238">DNA-binding</keyword>
<accession>A0A7D4U739</accession>
<sequence>MAKEERIHIRATSEQKQLLARASQIRGRSVSDFVLESAVEEATNALLDQRVFVFSEEDYDAFLTRANDVEKNREVIAGILNVKSPWEG</sequence>
<dbReference type="PANTHER" id="PTHR35401:SF1">
    <property type="entry name" value="CYTOPLASMIC PROTEIN"/>
    <property type="match status" value="1"/>
</dbReference>
<evidence type="ECO:0000313" key="7">
    <source>
        <dbReference type="EMBL" id="QKJ24696.1"/>
    </source>
</evidence>
<dbReference type="Gene3D" id="1.20.5.780">
    <property type="entry name" value="Single helix bin"/>
    <property type="match status" value="1"/>
</dbReference>
<dbReference type="InterPro" id="IPR014795">
    <property type="entry name" value="TacA_1-like"/>
</dbReference>
<evidence type="ECO:0000256" key="2">
    <source>
        <dbReference type="ARBA" id="ARBA00022649"/>
    </source>
</evidence>
<keyword evidence="8" id="KW-1185">Reference proteome</keyword>
<dbReference type="InterPro" id="IPR010985">
    <property type="entry name" value="Ribbon_hlx_hlx"/>
</dbReference>
<dbReference type="PANTHER" id="PTHR35401">
    <property type="entry name" value="COPG FAMILY HELIX-TURN-HELIX PROTEIN-RELATED-RELATED"/>
    <property type="match status" value="1"/>
</dbReference>
<evidence type="ECO:0000256" key="5">
    <source>
        <dbReference type="ARBA" id="ARBA00023163"/>
    </source>
</evidence>
<keyword evidence="2" id="KW-1277">Toxin-antitoxin system</keyword>
<evidence type="ECO:0000256" key="3">
    <source>
        <dbReference type="ARBA" id="ARBA00023015"/>
    </source>
</evidence>
<organism evidence="7 8">
    <name type="scientific">Aquiluna borgnonia</name>
    <dbReference type="NCBI Taxonomy" id="2499157"/>
    <lineage>
        <taxon>Bacteria</taxon>
        <taxon>Bacillati</taxon>
        <taxon>Actinomycetota</taxon>
        <taxon>Actinomycetes</taxon>
        <taxon>Micrococcales</taxon>
        <taxon>Microbacteriaceae</taxon>
        <taxon>Luna cluster</taxon>
        <taxon>Luna-1 subcluster</taxon>
        <taxon>Aquiluna</taxon>
    </lineage>
</organism>
<protein>
    <submittedName>
        <fullName evidence="7">DUF1778 domain-containing protein</fullName>
    </submittedName>
</protein>
<comment type="similarity">
    <text evidence="6">Belongs to the TacA antitoxin family.</text>
</comment>
<dbReference type="AlphaFoldDB" id="A0A7D4U739"/>